<organism evidence="1">
    <name type="scientific">Ovis aries</name>
    <name type="common">Sheep</name>
    <dbReference type="NCBI Taxonomy" id="9940"/>
    <lineage>
        <taxon>Eukaryota</taxon>
        <taxon>Metazoa</taxon>
        <taxon>Chordata</taxon>
        <taxon>Craniata</taxon>
        <taxon>Vertebrata</taxon>
        <taxon>Euteleostomi</taxon>
        <taxon>Mammalia</taxon>
        <taxon>Eutheria</taxon>
        <taxon>Laurasiatheria</taxon>
        <taxon>Artiodactyla</taxon>
        <taxon>Ruminantia</taxon>
        <taxon>Pecora</taxon>
        <taxon>Bovidae</taxon>
        <taxon>Caprinae</taxon>
        <taxon>Ovis</taxon>
    </lineage>
</organism>
<proteinExistence type="predicted"/>
<protein>
    <submittedName>
        <fullName evidence="1">Uncharacterized protein</fullName>
    </submittedName>
</protein>
<reference evidence="1" key="3">
    <citation type="submission" date="2025-09" db="UniProtKB">
        <authorList>
            <consortium name="Ensembl"/>
        </authorList>
    </citation>
    <scope>IDENTIFICATION</scope>
</reference>
<dbReference type="Ensembl" id="ENSOART00020074514.1">
    <property type="protein sequence ID" value="ENSOARP00020046488.1"/>
    <property type="gene ID" value="ENSOARG00020040323.1"/>
</dbReference>
<name>A0AC11DKW9_SHEEP</name>
<evidence type="ECO:0000313" key="1">
    <source>
        <dbReference type="Ensembl" id="ENSOARP00020046488.1"/>
    </source>
</evidence>
<accession>A0AC11DKW9</accession>
<sequence>MGRKDPAYPGCHQRGHLVALTLSFFLTCWPGPTASTTSTQSLTTPGSNTHITPGNSRPTGATESTNISKTSALTSGEQRSPGKINLTSVSGVTPTSLSAIFVPKNTTNHPTMAENETKGTLSASIAPPETSVTERRNSWDITSNTSDLSTVSQEESSTVVSPSHTPGEIRSPDTTANGYSPSTTAPGSSAISRTLDSSTPSEEMWTSAGTSEPSAEPQSTWGAETSPTEETLATETGPIHTSLAQWIVSESTEPSTSFTETASPGETSSDTPTLEATAGPTPEETTPSTEITSTGDSDTSISQDTTPLPTAATAPSGTAVGVTPALASAPVSMWRAVTTLDPGSSAPGGTASISSKTSSKMPGKPDSKEGTSQVLTVSNAEHHFSSPDTSPPGDLMTPTSVPLFLSTSISDPTRSPSSPASDHRVASSKDTEAPGSTERTEPNPAFPLSETSSHTETSGERVRGTTSPLGHPSPPGEGTARSVFTPSTSPDATDSPGISTASTLAWEESSEPGTRSSLQVPREKTTSPSTTAISKETNIHPSLTGNETNETFSGSSAPPEVSAPERERNWMTASAPAPNLSTADSRETSTTRVSPSPPGRELRSPHTIPERHIPSTAPPESSDFLRTPVSSTSTEASRGSAGTGQHLPGSQLTRRTETSPGTKILTSETGPVTISPVTWGAVGSTTPRSSSTETASPKETSSDTPIPEATTRQTTKEFTSPTEISQIGDRDTRTSQDTTYLTSRDIASSETTTHLTLATSNVPVSMATTVPTVAPGSSAPAGTSPTTSKVSSKMPEMLSTGKQDSREGTSQVLTPSNPGHQYWTSNPGHQPSPNSTPAGDSRIPTSPPLLLSTSAPDDTTSRIGAASDHTVVSSMHTETTAKTEPSSAFPIFQTPTDAETGAQRVRGTTFPLGLPSPSGEGTARTVLVPSTSPDAKDSSPITTASTLVSEVSAGLATLGITQVLEVKTTSPSTTSVSEETSTHPSMTEKHTREPLTAPVASSVTSAPGRENNSATTSAPSPGFSSTDSKGTSSIQLSKPHPEWELRTPHTTSERHSPSTTAPGSSAISRTLDSSTPSEEMWTSAGTSEPSTEPQSTWGAETSPTEETLATETGPIHTSLAQWMVSESTEPSTSFAETASPGETSSDTPTLEATAGPTPEETTPSTEITRTGDSDTRTSQDMTSPTSRDTASSETITHLTPAISSAPVSVATAVITVAPGSSAPAGTSPTSSKLSSTVPEVLSTANPDSGKPSSWGLTPSTSRHHFLSSESSPAGNIMKSTSPPLLMSTSILDGTASGLGTFSDLKFTSSAHTETPETTAKTEPSSASPLSSTLSNAETSTERVRGSVATTTTDLEEPGGTTQPMGSFTSLKTISLGTGSPEDSCWSLSTATGEDRTPGMTAVDITTSVAKDEPPKVPISGIAETTLTKESSSGAEFRSAPVLDNSTPFTRPDESVATITREPSQGERGGATRPTSNPASLMTTISVGMSTRSPEMATALKIISSQEPSISAETRYPLENSQKTSTAAVPMVTTVEPGTLQSVATGSGRISLPPSPPGFMTAAKSPAREATTEWVSPSPSEDWTNTHLGTPEGTKKTPGTVSEMTTVMSKGHEDMSWTSPASMGETSSPSSLEPIFATNSPSAPFMLQGNSTFSPVPTTSVLTSDLRKTTEVLGTSLEPVTSTPESVTNISQEILTSSEATSDTETTHSSRITAVTDMGITSSANTEPPEATSAMVFSSTRRDTSVSTSTPDSSKTAQIETEPTSSLTAGPRDTSTHQEESLSRDPSKNTAVTNMRTTNDEHESRSFVSTDSEPSKTVFPMNTAITIGKTTVSTPMSSFSETPRIEAETSSSLMFEMRETSTSKETSSSTDKTTILPDMNTGSVTEVARTEDISSGGVLSASPAISTMSPVISTETITRLSTFPTMTESTEITVTIEQGHPAATSQRTLDWDTPTTTSMVGTNTAVTQGLLHTALMTPMSTGAQEMSWTSPASVEETSSPPSPVTLSAVTSPSPESPTLPGRSPSSPTPVTSLLTHGLVKATDTLGTGLGPVTSSPSTEISSTTELLSTSGASTSTEVLQPSKSTARTHGVNTSSGPEVHSSIPADSEPSSVSSPVVTLSTSRETTVSTSVTHLTETTMIETDSTSSQSPELRETSAIPQNSSTTEKITLLSKVPTDTTAELSKTQPISSTSMSSPGPTQSTMSPDTPAGIITSLSTSPVTTESAELVITSQTGPSEVTSQGTLTLNTVTEASGAGTHPAVTQSFTHSEMSTLMSRGPQDVPSTSPASVEETSSPPSPVTLSAMTSPSPESPTLPGRSPSSPPPVTSLLTHGLVKTTDTLGTGLGSVTSLPSIEISSTTELLSTSGVSTSTEVIQPSKNIARTHGANTSSGPEAHSSTPADSEPSNVTSQTVTPTISRENPVSTPVPHSTETTMIETASTSSLSPELRETSAIPQNSSTTEKITLLSKVPTDTTAELSKTQPISSTSMSSPGPTQSTVSPDTPAGIITSLSTSPVTTESAELVITSQTGPSEVTSQGTLTLNTATEASGAGTHPAVTQSFTHSEMSTLMSRGPQDVSWTSPASVEETSSPPSPVTLSAVTSPSPESPTLPGRSPSSPTPVTSRFTHGLVKTTDTLGTGLGPVTSLPSIEISSTTELLSTSGASTSTEVLQPSKSTTRTHGVHTSSGPEVHSSTPADSEPSSVSSPIVPFSTSRETAVATPMPHSTETMTVETASTSSQSPELRETSTIQQNSSTTEEITLLSKVPTDTTTELSKTQPISSSSTFIPSPTQSAVSPDTPAGIITSLPTSPMTTESAEMTITSQTGLPEATSQGTLTLDTSTSSPSASVHSSAMTSPSLQFPIVPGTSPSSPTPATSLLTSSLMNTTEKLDTIFKPVTTSPSPLSSPIMETLSTSEFSTDTVKIPPSIHTTVTTEGSSNSGHELSSSGSNFSESSRITYPASSTDGITLSTSKPSSFETTAFETNKLSHLTPGLKETSMTLHFSSSSLTNTPPSALSTYGLKSPKMDVTSSVTSSAPVQSLSTQDTDVPVKTVTHFNASPSVNGSAGITLPESSLSMPVSANTHHLHTDTLSSAETTLANTLTSPVSAAMASFATSGVPGAISATSSDGPFSRTESDPKGDTRSTTADGLPSSASTPFPSSTLHTTDPSVSSLSHWITSSPATPSTVDTNLDTESRRTSELPLVTTSTLQAWSQPYWTSLPPIMDTKMTGSVGLGRVTSSSQVIPHSTQSTRTDDIVKHITKTPNKAAHGGTTIHTPQTPTSASLTGLSTGGTERTETTATALKPTVTVTTRVSTPTSGMLPLLRTSDKKASTSTIGTIITTPDSPKMTASLTIRPGDETSTTVPMTTPSIFSRGPETTPSLVPSSGAETSAAVPILTVSSDEPETTNSWVTHPAETSSTVSRAIFNISISHSESDSTPPTTTSSGKEVSTAVPTPTVSREVLGMVTSLVASPGTETSSADQTLAVSPGKPETTVSLITHSGTQTNLSVPTPTVSPEVSRVEISPTTSSGAETSTIFPTMTDFPHEQETTASWATNHGTEASSIFSTLTVSPDEQVTTASWLLSTETSTPDSKTTMNFSPRELDTTSSATTSPGVEASSATPVMTNSSSKPVMVTSLVISSGTDTSTTFPTLTGFPHELESTVSLVTQPPESDPTVSKTMPISHNESDTMLSVVTSLGAKVSSAVPATTVSPGVSGMVTSLVTSSTAETSSTSSTLTGSLHEPETTASWVTHSERKVSSTVPTMTVFPEKSDTTVSFITHPEETSPTVPRKTSNVSHSESNTTFSVATSPGEEFSSAVPATTVSPAVSGIVTSQVTSSVAQTSTTFPTVTDSMYKSETTASGVTHTEKDASSAIPTMTILPGKPDTTVSLVTHPEETSLNIPRTTPNVSQSEFDTTPSIATSPGAEGSSSVPAMTTSPGIPEMMTSLITSSVAEASTTFPTLTDSTHKPETTASGITHSGTETSTAVPTMTVSPEKPNTTISVATHPEETSPTLPRTTPSVSHTETDTTFSTATSPGTESSSAIPATTVSPSVTKLVTSLVTGSGEEISTTLPTLTASPGQMETTASWMTRSEPKASAASPTATVSTHVPHTVNPQATSSETNASMAIPALTLSPVEPKTTASLVTHPGVQASSATSVVFSTMPSLGTSLFTSSGTETSTAFTIPTDSSHKPETAASWVMQSMETNTPISRTTLSFPHSKSDITPSMATSSEAEASSAIPTTAISPSVPDVMTSLITTARAEISTTFRTMTDSTHEPEATALAVTHSGTKTNSAILTMTVSPGKPDTTVSLVTHSEETSHTVPRTTSSVSQGESDTTPSMTTSPAAEVSSAVPAMTVPPSIPGMVTSLVTSSEAETSTTFRTLTDSLYESKTTTSWITHSGTKASSAVPTFPILTDSTHKPETTASEVTHSGKETSSAISTMTVSAGKPDTTVSLVTHSEETSHTVPRTTFKVSQSESDTTLSTATSPGTETSSALPATTVSPGVSGMVTSLVTNSVTEISTTFPILTDSTHKPETTASEVTHSGKETSSAISTMTVSAGKPDTTVSLVTHSEETSHTVPRTTFKVSQSESDTTLSTATSPGTETSSALPATTVSPGVSGMVTSLVTNSVTEISTTFPIQTNSTLKPETTASGVTQIETSSAVPILIVSPRKPDTTVSLVTHPEETSSTVLETTLSVSHSESNTTPSTSTSPEAETSSAVPATTVSLGVPGLVTSLVTSFMAETSIVVPTLTNSMNKPETIASGVTHTETSSAVPTMAVSHGKPDTTVSLVTHPEETSPTVPRITSNVSQSESDTIPSKATSPRADTSSPVPATTVLPGVPGMVTSLVTSSGTETSRAFPALTDSLHEPATTTSWVTHSETKASSTVQTMTASAGKPDTTVSLVTHPEETSPTVPRTTSKVSQSESDTTLSTATRPGTETSSALPATTVSPGVSGMVTSLVTNSVTEISTTFPTRTNSTLKPETTASGVTQNETSSAVPILTVSPGKPDATVSLVTHPEETSPTVLKTTPSISHSESDTTPSTATRPGTETSSAVPATTVSPGVSGMVTSLVTNSVTEISTTFPTRTNSTLKPETTASGVTQTETSSAVPILIVSPEKPDTTVSVVTHPEETSPTVPRTTSKVSQSESDTTPSTATSPGTETSSAVPATTVSPGVSGMVTSLVTNSVTEISTTFPTRTNSTLKPETTASGVTQTETSSAVPILIVSPGKPDATVSLVTHPEETSPTVPRTTSKVSQSESDTTPSTATSPGTETSSAVPATTVSPGVSGMVTSLVTNSVTEISTTFPTRTNSTLKPETTASGVTQTETSSAVPILIVSPGKPDATVSLVTHPEETSPTVPRTTSKVSQSESDTTPSIATSPGTETSSAVPATTVSPGVSGMVTSLVTNSVTEISTTFPTRTNSTLKPETTASGVTQTETSSAVPILIVSPGKPDATVSLVTHPEETSPTVLKTTPSISHSESDTTPSTATRPGTETSSAVPATTVSPGLPDTVSSETDTTMAILPLTLSPGEPATTALLVTSSSAETSTTSASAVFPHLPETTASPSFWPELETSAAPPSQTVSLRRPGTSAFFTMPVTVIAGAALNPTVSLGVSSATASVPTGEAELSTAMAAPATSHGLPETTGFLATSPEAQASTSLPAPTLSPGGLGPPRTSATTVELYPVTAGNTETSPPATSVELSEFPKTVTGDTVTLRPSETTMQPKTSHVEGVRTTTILKTATVETTHLAATGSSPTVAETTTTLNTLAGSPFARVTTPGTSTLASVTVTSGTTTAAAIPFLMPFTVNFTITNLRYTEDLGNSDSKIFKDTERRLQLLLRPLFRNSSIGSRYAGCRLTLLRADKGETSTRMDAVCTYRSDPTGFRLDTERLYRELSQQTQGVTRLDHYTLDRNSLYVNGYNHRYWIPTTSTPATSTFSPGPPAFPTSIPSSTVADMGPALMPFTLNFTITNLFYTPDMGHRGSEKFNFTEKVLNHLLGPLLKNTSVGPLYSNCRLTLLRTEKDGAATGVDAICTYHPDPTRPGLDREKLYRELSQLTHGVTRMGNYTLDSNSLYVNGYSRQYWMPTTSTPVTSTFSLESSTSLSPILRSTGMSPSLVPFTLNFTITNLNYTEDMSPPGSELFSTMERILNRLLKPLFQNSSIGLLYSGCRLTLLRPEKHRRATGVDAVCTHRPNPMGPKLDRERLYRELSHETHGVTQLGSFTLDKHSLYVNGYTQWTSASTPSAAGTSSPFPGTSMVPTHFPNSTGVPLLMPFTLNFTITNLIFEEDMQYPGSWKFNATELILQGLLKHLFKNSSSLGSLYSGCRLALLRPEKDGTATRVDAICMHRPDPKGPGLDREQLYWELSHLTHGVTLLGPYTLDRDSLYVNGYTHQALNSTPSIATTSTIFPATSVAPVSVSTVASPALVPFTLNFTINNLHYVEDMHRPDSWNFNNTERVLQVLLRLLFKNTRVGHQYSGCRLTSLRPEKNGAATGVDAVCTHRPDPVGPGLDREQLYWELSQLTHGVTQLGPYTLDQDSLYVNGYSHRTSATTANTPDLHLVSFTLNFTITNMHYTEDMGRPSSLKFSATERILQHRLRVLLSKTSVGPLYAGCRLELLRPEKRGAATGVNVVCSLRSEPARPALNEQQLYWELSRGTGGITQLDSFSLDRNSLYVNGYTYAALAPTTTTGEVSEEPFTLNFTINNLRYSADMGHPGSHKFNITDTLMQHLLSPLFQRSSLGARYAGCRVISLRSVKNGAKTRVNILCTYRRSPSGPSLLAKKVFHELSRQTHGITRLGPYSLDKDSLYLNGYNERGPDEPPTTPAPATTFLPTSPSPVQPESTTAMGYKLKTLTLNFTISNLPYSSDMSNGSAMFNSTKMILHHLLGSLFQKSSLGPFYSGCRLISLKPEKDGAATSVYVVCTYHPDPMGHRLNIEQLYWELSQLTHGVTQLGFYTLVKDSLFINGYAPQSLSLQREYQLNFHIINWNLSNPDPTSSEYIALLWDISDKVTKLYRSSQLQDVFLSCLVTNLTLDPISVTIKAQFSSRVDSSMVKQVFLDKTLNASSHWLGATYQLTDVHVTEVEPSIHLPTDQSTISPNFQEVQLNFTVTNLFYSQDMKQPDTPKYQRNKRNIEDALNQLFRNSSIKTHFSDCEVSAFRSVPPSNHTGVNAQCNFAFLARSLNRVVIYEEFLRLTKNGTQLQNFTLDRNSLLVDGYSPNRNDVVTENSDLPFWAIILICLAGLLVLIMGLIGFFLARVHQRKKEADYEVQQLQPDSVGYYLPHLDLRKLQ</sequence>
<reference evidence="1" key="1">
    <citation type="submission" date="2020-11" db="EMBL/GenBank/DDBJ databases">
        <authorList>
            <person name="Davenport K.M."/>
            <person name="Bickhart D.M."/>
            <person name="Smith T.P.L."/>
            <person name="Murdoch B.M."/>
            <person name="Rosen B.D."/>
        </authorList>
    </citation>
    <scope>NUCLEOTIDE SEQUENCE [LARGE SCALE GENOMIC DNA]</scope>
    <source>
        <strain evidence="1">OAR_USU_Benz2616</strain>
    </source>
</reference>
<reference evidence="1" key="2">
    <citation type="submission" date="2025-08" db="UniProtKB">
        <authorList>
            <consortium name="Ensembl"/>
        </authorList>
    </citation>
    <scope>IDENTIFICATION</scope>
</reference>